<proteinExistence type="predicted"/>
<evidence type="ECO:0000313" key="1">
    <source>
        <dbReference type="EMBL" id="MBJ7603697.1"/>
    </source>
</evidence>
<accession>A0A934NHM1</accession>
<dbReference type="AlphaFoldDB" id="A0A934NHM1"/>
<comment type="caution">
    <text evidence="1">The sequence shown here is derived from an EMBL/GenBank/DDBJ whole genome shotgun (WGS) entry which is preliminary data.</text>
</comment>
<gene>
    <name evidence="1" type="ORF">JF888_10975</name>
</gene>
<name>A0A934NHM1_9BACT</name>
<dbReference type="RefSeq" id="WP_338180129.1">
    <property type="nucleotide sequence ID" value="NZ_JAEKNQ010000040.1"/>
</dbReference>
<sequence length="65" mass="7541">MTLLKVSASGQVYDAELAQVKVTRDQGGGYYVHGRGHFLFFPDREQAERKQRDLEAMARSREFHR</sequence>
<protein>
    <submittedName>
        <fullName evidence="1">Uncharacterized protein</fullName>
    </submittedName>
</protein>
<dbReference type="Proteomes" id="UP000620075">
    <property type="component" value="Unassembled WGS sequence"/>
</dbReference>
<organism evidence="1 2">
    <name type="scientific">Candidatus Dormiibacter inghamiae</name>
    <dbReference type="NCBI Taxonomy" id="3127013"/>
    <lineage>
        <taxon>Bacteria</taxon>
        <taxon>Bacillati</taxon>
        <taxon>Candidatus Dormiibacterota</taxon>
        <taxon>Candidatus Dormibacteria</taxon>
        <taxon>Candidatus Dormibacterales</taxon>
        <taxon>Candidatus Dormibacteraceae</taxon>
        <taxon>Candidatus Dormiibacter</taxon>
    </lineage>
</organism>
<evidence type="ECO:0000313" key="2">
    <source>
        <dbReference type="Proteomes" id="UP000620075"/>
    </source>
</evidence>
<dbReference type="EMBL" id="JAEKNQ010000040">
    <property type="protein sequence ID" value="MBJ7603697.1"/>
    <property type="molecule type" value="Genomic_DNA"/>
</dbReference>
<reference evidence="1 2" key="1">
    <citation type="submission" date="2020-10" db="EMBL/GenBank/DDBJ databases">
        <title>Ca. Dormibacterota MAGs.</title>
        <authorList>
            <person name="Montgomery K."/>
        </authorList>
    </citation>
    <scope>NUCLEOTIDE SEQUENCE [LARGE SCALE GENOMIC DNA]</scope>
    <source>
        <strain evidence="1">SC8811_S16_3</strain>
    </source>
</reference>